<dbReference type="GO" id="GO:0004821">
    <property type="term" value="F:histidine-tRNA ligase activity"/>
    <property type="evidence" value="ECO:0007669"/>
    <property type="project" value="UniProtKB-UniRule"/>
</dbReference>
<evidence type="ECO:0000256" key="3">
    <source>
        <dbReference type="ARBA" id="ARBA00011738"/>
    </source>
</evidence>
<dbReference type="HAMAP" id="MF_00127">
    <property type="entry name" value="His_tRNA_synth"/>
    <property type="match status" value="1"/>
</dbReference>
<evidence type="ECO:0000256" key="2">
    <source>
        <dbReference type="ARBA" id="ARBA00008226"/>
    </source>
</evidence>
<evidence type="ECO:0000256" key="11">
    <source>
        <dbReference type="HAMAP-Rule" id="MF_00127"/>
    </source>
</evidence>
<dbReference type="OrthoDB" id="9800814at2"/>
<evidence type="ECO:0000256" key="1">
    <source>
        <dbReference type="ARBA" id="ARBA00004496"/>
    </source>
</evidence>
<dbReference type="PANTHER" id="PTHR43707">
    <property type="entry name" value="HISTIDYL-TRNA SYNTHETASE"/>
    <property type="match status" value="1"/>
</dbReference>
<feature type="binding site" evidence="12">
    <location>
        <position position="113"/>
    </location>
    <ligand>
        <name>L-histidine</name>
        <dbReference type="ChEBI" id="CHEBI:57595"/>
    </ligand>
</feature>
<feature type="binding site" evidence="12">
    <location>
        <position position="258"/>
    </location>
    <ligand>
        <name>L-histidine</name>
        <dbReference type="ChEBI" id="CHEBI:57595"/>
    </ligand>
</feature>
<feature type="binding site" evidence="12">
    <location>
        <position position="127"/>
    </location>
    <ligand>
        <name>L-histidine</name>
        <dbReference type="ChEBI" id="CHEBI:57595"/>
    </ligand>
</feature>
<feature type="domain" description="Aminoacyl-transfer RNA synthetases class-II family profile" evidence="13">
    <location>
        <begin position="1"/>
        <end position="325"/>
    </location>
</feature>
<keyword evidence="9 11" id="KW-0030">Aminoacyl-tRNA synthetase</keyword>
<dbReference type="Gene3D" id="3.30.930.10">
    <property type="entry name" value="Bira Bifunctional Protein, Domain 2"/>
    <property type="match status" value="1"/>
</dbReference>
<reference evidence="14 15" key="1">
    <citation type="submission" date="2016-10" db="EMBL/GenBank/DDBJ databases">
        <authorList>
            <person name="de Groot N.N."/>
        </authorList>
    </citation>
    <scope>NUCLEOTIDE SEQUENCE [LARGE SCALE GENOMIC DNA]</scope>
    <source>
        <strain evidence="14 15">DSM 23126</strain>
    </source>
</reference>
<dbReference type="CDD" id="cd00773">
    <property type="entry name" value="HisRS-like_core"/>
    <property type="match status" value="1"/>
</dbReference>
<evidence type="ECO:0000256" key="4">
    <source>
        <dbReference type="ARBA" id="ARBA00022490"/>
    </source>
</evidence>
<evidence type="ECO:0000256" key="12">
    <source>
        <dbReference type="PIRSR" id="PIRSR001549-1"/>
    </source>
</evidence>
<dbReference type="Gene3D" id="3.40.50.800">
    <property type="entry name" value="Anticodon-binding domain"/>
    <property type="match status" value="1"/>
</dbReference>
<keyword evidence="6 11" id="KW-0547">Nucleotide-binding</keyword>
<evidence type="ECO:0000256" key="6">
    <source>
        <dbReference type="ARBA" id="ARBA00022741"/>
    </source>
</evidence>
<dbReference type="CDD" id="cd00859">
    <property type="entry name" value="HisRS_anticodon"/>
    <property type="match status" value="1"/>
</dbReference>
<name>A0A1H2S6H4_9BACI</name>
<dbReference type="GO" id="GO:0016740">
    <property type="term" value="F:transferase activity"/>
    <property type="evidence" value="ECO:0007669"/>
    <property type="project" value="UniProtKB-ARBA"/>
</dbReference>
<keyword evidence="4 11" id="KW-0963">Cytoplasm</keyword>
<dbReference type="SUPFAM" id="SSF55681">
    <property type="entry name" value="Class II aaRS and biotin synthetases"/>
    <property type="match status" value="1"/>
</dbReference>
<dbReference type="InterPro" id="IPR041715">
    <property type="entry name" value="HisRS-like_core"/>
</dbReference>
<dbReference type="GO" id="GO:0005737">
    <property type="term" value="C:cytoplasm"/>
    <property type="evidence" value="ECO:0007669"/>
    <property type="project" value="UniProtKB-SubCell"/>
</dbReference>
<evidence type="ECO:0000256" key="5">
    <source>
        <dbReference type="ARBA" id="ARBA00022598"/>
    </source>
</evidence>
<dbReference type="InterPro" id="IPR004516">
    <property type="entry name" value="HisRS/HisZ"/>
</dbReference>
<dbReference type="PIRSF" id="PIRSF001549">
    <property type="entry name" value="His-tRNA_synth"/>
    <property type="match status" value="1"/>
</dbReference>
<dbReference type="EMBL" id="FNNC01000001">
    <property type="protein sequence ID" value="SDW27166.1"/>
    <property type="molecule type" value="Genomic_DNA"/>
</dbReference>
<dbReference type="InterPro" id="IPR033656">
    <property type="entry name" value="HisRS_anticodon"/>
</dbReference>
<evidence type="ECO:0000313" key="15">
    <source>
        <dbReference type="Proteomes" id="UP000199488"/>
    </source>
</evidence>
<comment type="subunit">
    <text evidence="3 11">Homodimer.</text>
</comment>
<keyword evidence="7 11" id="KW-0067">ATP-binding</keyword>
<dbReference type="Proteomes" id="UP000199488">
    <property type="component" value="Unassembled WGS sequence"/>
</dbReference>
<comment type="similarity">
    <text evidence="2 11">Belongs to the class-II aminoacyl-tRNA synthetase family.</text>
</comment>
<dbReference type="AlphaFoldDB" id="A0A1H2S6H4"/>
<gene>
    <name evidence="11" type="primary">hisS</name>
    <name evidence="14" type="ORF">SAMN05421781_1055</name>
</gene>
<dbReference type="EC" id="6.1.1.21" evidence="11"/>
<keyword evidence="5 11" id="KW-0436">Ligase</keyword>
<organism evidence="14 15">
    <name type="scientific">Marinococcus luteus</name>
    <dbReference type="NCBI Taxonomy" id="1122204"/>
    <lineage>
        <taxon>Bacteria</taxon>
        <taxon>Bacillati</taxon>
        <taxon>Bacillota</taxon>
        <taxon>Bacilli</taxon>
        <taxon>Bacillales</taxon>
        <taxon>Bacillaceae</taxon>
        <taxon>Marinococcus</taxon>
    </lineage>
</organism>
<dbReference type="GO" id="GO:0006427">
    <property type="term" value="P:histidyl-tRNA aminoacylation"/>
    <property type="evidence" value="ECO:0007669"/>
    <property type="project" value="UniProtKB-UniRule"/>
</dbReference>
<feature type="binding site" evidence="12">
    <location>
        <begin position="262"/>
        <end position="263"/>
    </location>
    <ligand>
        <name>L-histidine</name>
        <dbReference type="ChEBI" id="CHEBI:57595"/>
    </ligand>
</feature>
<keyword evidence="15" id="KW-1185">Reference proteome</keyword>
<comment type="subcellular location">
    <subcellularLocation>
        <location evidence="1 11">Cytoplasm</location>
    </subcellularLocation>
</comment>
<evidence type="ECO:0000259" key="13">
    <source>
        <dbReference type="PROSITE" id="PS50862"/>
    </source>
</evidence>
<dbReference type="PROSITE" id="PS50862">
    <property type="entry name" value="AA_TRNA_LIGASE_II"/>
    <property type="match status" value="1"/>
</dbReference>
<evidence type="ECO:0000256" key="9">
    <source>
        <dbReference type="ARBA" id="ARBA00023146"/>
    </source>
</evidence>
<accession>A0A1H2S6H4</accession>
<dbReference type="FunFam" id="3.30.930.10:FF:000005">
    <property type="entry name" value="Histidine--tRNA ligase"/>
    <property type="match status" value="1"/>
</dbReference>
<dbReference type="GO" id="GO:0140096">
    <property type="term" value="F:catalytic activity, acting on a protein"/>
    <property type="evidence" value="ECO:0007669"/>
    <property type="project" value="UniProtKB-ARBA"/>
</dbReference>
<dbReference type="STRING" id="1122204.SAMN05421781_1055"/>
<dbReference type="InterPro" id="IPR006195">
    <property type="entry name" value="aa-tRNA-synth_II"/>
</dbReference>
<dbReference type="RefSeq" id="WP_091612036.1">
    <property type="nucleotide sequence ID" value="NZ_FNNC01000001.1"/>
</dbReference>
<dbReference type="PANTHER" id="PTHR43707:SF1">
    <property type="entry name" value="HISTIDINE--TRNA LIGASE, MITOCHONDRIAL-RELATED"/>
    <property type="match status" value="1"/>
</dbReference>
<evidence type="ECO:0000313" key="14">
    <source>
        <dbReference type="EMBL" id="SDW27166.1"/>
    </source>
</evidence>
<evidence type="ECO:0000256" key="8">
    <source>
        <dbReference type="ARBA" id="ARBA00022917"/>
    </source>
</evidence>
<protein>
    <recommendedName>
        <fullName evidence="11">Histidine--tRNA ligase</fullName>
        <ecNumber evidence="11">6.1.1.21</ecNumber>
    </recommendedName>
    <alternativeName>
        <fullName evidence="11">Histidyl-tRNA synthetase</fullName>
        <shortName evidence="11">HisRS</shortName>
    </alternativeName>
</protein>
<dbReference type="NCBIfam" id="TIGR00442">
    <property type="entry name" value="hisS"/>
    <property type="match status" value="1"/>
</dbReference>
<sequence length="427" mass="48210">MAYRIPRGTQDILPGESEKWQFIEQKIDDICSRFNYSEIRTPVFEQTELFARGVGDSTDIVQKEMYTFEDKGGRQLTLRPENTASIVRSYVENKMYGWAGQPVKLYYTGPMFRYERPQSGRMRQFVQFGVEAIGSADPAIDAEVIGLAMQFYEEMNLKGLKLVVNSLGDKESRTAHREALVSHFEPRIGEFCSDCQERLHTNPLRILDCKKDKDHPLMADAPSILDHLNEESSSYFNQVKTMLDEMGITYEVDANLVRGLDYYTHTAFEIMIEGEGFGAITTLMGGGRYNGLIEDIGGPDTPGIGFALSIERLLMALNTQNVELPAEKNLDCYIVAMGEEAKKRSVSLVHELRRAGVKADKDYMDRKTKAQFKAADRTNSTFTVVIGDDELEAEAVNIKNMETGAQEEVPLSAFITTMQERTGRKEQ</sequence>
<proteinExistence type="inferred from homology"/>
<dbReference type="Pfam" id="PF13393">
    <property type="entry name" value="tRNA-synt_His"/>
    <property type="match status" value="1"/>
</dbReference>
<dbReference type="InterPro" id="IPR004154">
    <property type="entry name" value="Anticodon-bd"/>
</dbReference>
<keyword evidence="8 11" id="KW-0648">Protein biosynthesis</keyword>
<dbReference type="InterPro" id="IPR045864">
    <property type="entry name" value="aa-tRNA-synth_II/BPL/LPL"/>
</dbReference>
<evidence type="ECO:0000256" key="7">
    <source>
        <dbReference type="ARBA" id="ARBA00022840"/>
    </source>
</evidence>
<dbReference type="Pfam" id="PF03129">
    <property type="entry name" value="HGTP_anticodon"/>
    <property type="match status" value="1"/>
</dbReference>
<comment type="catalytic activity">
    <reaction evidence="10 11">
        <text>tRNA(His) + L-histidine + ATP = L-histidyl-tRNA(His) + AMP + diphosphate + H(+)</text>
        <dbReference type="Rhea" id="RHEA:17313"/>
        <dbReference type="Rhea" id="RHEA-COMP:9665"/>
        <dbReference type="Rhea" id="RHEA-COMP:9689"/>
        <dbReference type="ChEBI" id="CHEBI:15378"/>
        <dbReference type="ChEBI" id="CHEBI:30616"/>
        <dbReference type="ChEBI" id="CHEBI:33019"/>
        <dbReference type="ChEBI" id="CHEBI:57595"/>
        <dbReference type="ChEBI" id="CHEBI:78442"/>
        <dbReference type="ChEBI" id="CHEBI:78527"/>
        <dbReference type="ChEBI" id="CHEBI:456215"/>
        <dbReference type="EC" id="6.1.1.21"/>
    </reaction>
</comment>
<dbReference type="GO" id="GO:0005524">
    <property type="term" value="F:ATP binding"/>
    <property type="evidence" value="ECO:0007669"/>
    <property type="project" value="UniProtKB-UniRule"/>
</dbReference>
<dbReference type="InterPro" id="IPR036621">
    <property type="entry name" value="Anticodon-bd_dom_sf"/>
</dbReference>
<dbReference type="SUPFAM" id="SSF52954">
    <property type="entry name" value="Class II aaRS ABD-related"/>
    <property type="match status" value="1"/>
</dbReference>
<dbReference type="InterPro" id="IPR015807">
    <property type="entry name" value="His-tRNA-ligase"/>
</dbReference>
<feature type="binding site" evidence="12">
    <location>
        <begin position="81"/>
        <end position="83"/>
    </location>
    <ligand>
        <name>L-histidine</name>
        <dbReference type="ChEBI" id="CHEBI:57595"/>
    </ligand>
</feature>
<feature type="binding site" evidence="12">
    <location>
        <position position="131"/>
    </location>
    <ligand>
        <name>L-histidine</name>
        <dbReference type="ChEBI" id="CHEBI:57595"/>
    </ligand>
</feature>
<evidence type="ECO:0000256" key="10">
    <source>
        <dbReference type="ARBA" id="ARBA00047639"/>
    </source>
</evidence>